<keyword evidence="2" id="KW-0963">Cytoplasm</keyword>
<dbReference type="AlphaFoldDB" id="W1Q149"/>
<dbReference type="Pfam" id="PF12833">
    <property type="entry name" value="HTH_18"/>
    <property type="match status" value="1"/>
</dbReference>
<dbReference type="InterPro" id="IPR009057">
    <property type="entry name" value="Homeodomain-like_sf"/>
</dbReference>
<gene>
    <name evidence="11" type="ORF">GCWU000182_001872</name>
</gene>
<dbReference type="eggNOG" id="COG2207">
    <property type="taxonomic scope" value="Bacteria"/>
</dbReference>
<dbReference type="Gene3D" id="1.10.10.60">
    <property type="entry name" value="Homeodomain-like"/>
    <property type="match status" value="2"/>
</dbReference>
<dbReference type="EMBL" id="ACIN03000017">
    <property type="protein sequence ID" value="ESK64688.1"/>
    <property type="molecule type" value="Genomic_DNA"/>
</dbReference>
<keyword evidence="12" id="KW-1185">Reference proteome</keyword>
<evidence type="ECO:0000259" key="9">
    <source>
        <dbReference type="PROSITE" id="PS01124"/>
    </source>
</evidence>
<dbReference type="STRING" id="592010.GCWU000182_001872"/>
<feature type="domain" description="Response regulatory" evidence="10">
    <location>
        <begin position="6"/>
        <end position="123"/>
    </location>
</feature>
<evidence type="ECO:0000256" key="3">
    <source>
        <dbReference type="ARBA" id="ARBA00022553"/>
    </source>
</evidence>
<keyword evidence="4" id="KW-0902">Two-component regulatory system</keyword>
<dbReference type="eggNOG" id="COG4753">
    <property type="taxonomic scope" value="Bacteria"/>
</dbReference>
<name>W1Q149_ABIDE</name>
<dbReference type="SUPFAM" id="SSF52172">
    <property type="entry name" value="CheY-like"/>
    <property type="match status" value="1"/>
</dbReference>
<proteinExistence type="predicted"/>
<reference evidence="11" key="1">
    <citation type="submission" date="2013-06" db="EMBL/GenBank/DDBJ databases">
        <authorList>
            <person name="Weinstock G."/>
            <person name="Sodergren E."/>
            <person name="Clifton S."/>
            <person name="Fulton L."/>
            <person name="Fulton B."/>
            <person name="Courtney L."/>
            <person name="Fronick C."/>
            <person name="Harrison M."/>
            <person name="Strong C."/>
            <person name="Farmer C."/>
            <person name="Delahaunty K."/>
            <person name="Markovic C."/>
            <person name="Hall O."/>
            <person name="Minx P."/>
            <person name="Tomlinson C."/>
            <person name="Mitreva M."/>
            <person name="Nelson J."/>
            <person name="Hou S."/>
            <person name="Wollam A."/>
            <person name="Pepin K.H."/>
            <person name="Johnson M."/>
            <person name="Bhonagiri V."/>
            <person name="Nash W.E."/>
            <person name="Warren W."/>
            <person name="Chinwalla A."/>
            <person name="Mardis E.R."/>
            <person name="Wilson R.K."/>
        </authorList>
    </citation>
    <scope>NUCLEOTIDE SEQUENCE [LARGE SCALE GENOMIC DNA]</scope>
    <source>
        <strain evidence="11">ATCC 49176</strain>
    </source>
</reference>
<dbReference type="GO" id="GO:0005737">
    <property type="term" value="C:cytoplasm"/>
    <property type="evidence" value="ECO:0007669"/>
    <property type="project" value="UniProtKB-SubCell"/>
</dbReference>
<dbReference type="CDD" id="cd17536">
    <property type="entry name" value="REC_YesN-like"/>
    <property type="match status" value="1"/>
</dbReference>
<dbReference type="InterPro" id="IPR051552">
    <property type="entry name" value="HptR"/>
</dbReference>
<evidence type="ECO:0000256" key="2">
    <source>
        <dbReference type="ARBA" id="ARBA00022490"/>
    </source>
</evidence>
<dbReference type="PROSITE" id="PS50110">
    <property type="entry name" value="RESPONSE_REGULATORY"/>
    <property type="match status" value="1"/>
</dbReference>
<dbReference type="GO" id="GO:0000160">
    <property type="term" value="P:phosphorelay signal transduction system"/>
    <property type="evidence" value="ECO:0007669"/>
    <property type="project" value="UniProtKB-KW"/>
</dbReference>
<dbReference type="Gene3D" id="3.40.50.2300">
    <property type="match status" value="1"/>
</dbReference>
<evidence type="ECO:0000256" key="1">
    <source>
        <dbReference type="ARBA" id="ARBA00004496"/>
    </source>
</evidence>
<comment type="subcellular location">
    <subcellularLocation>
        <location evidence="1">Cytoplasm</location>
    </subcellularLocation>
</comment>
<dbReference type="Proteomes" id="UP000019050">
    <property type="component" value="Unassembled WGS sequence"/>
</dbReference>
<dbReference type="InterPro" id="IPR018060">
    <property type="entry name" value="HTH_AraC"/>
</dbReference>
<dbReference type="SMART" id="SM00342">
    <property type="entry name" value="HTH_ARAC"/>
    <property type="match status" value="1"/>
</dbReference>
<keyword evidence="7" id="KW-0804">Transcription</keyword>
<dbReference type="InterPro" id="IPR001789">
    <property type="entry name" value="Sig_transdc_resp-reg_receiver"/>
</dbReference>
<organism evidence="11 12">
    <name type="scientific">Abiotrophia defectiva ATCC 49176</name>
    <dbReference type="NCBI Taxonomy" id="592010"/>
    <lineage>
        <taxon>Bacteria</taxon>
        <taxon>Bacillati</taxon>
        <taxon>Bacillota</taxon>
        <taxon>Bacilli</taxon>
        <taxon>Lactobacillales</taxon>
        <taxon>Aerococcaceae</taxon>
        <taxon>Abiotrophia</taxon>
    </lineage>
</organism>
<sequence>MTTRRKLVFVDDETFVLQSIVNLMDWASLGYELVGTASNGQEALAIIEETCPDVVITDICMPLMDGFELSQAIYEFDPTIKIIFISGHDKFDYAQNAIRLNIQEYLLKPITPSDIQAALARVSQNLDAQRQRALDMQEMTREYMSTIEASRRSLLISLVTEPLTLEATSHWQHRINLYQLQIPGPFYTVISLCPRQSSSPIHAVSSDMRDVLFAEELSWVSYRKTVLEVCHKYLPVEAFPFAGKLIIILSHDEPDLAATLDLLLQDIQQTFLKNYRRTLYLGISQSSSHLMDLKRLYHQALQAYDYCQSAPNTALCYYGDFSVEMESNLDYDATPDQRLLSLIKIASYPEFEDYIVSLINQSHRQSSTPSADYLFFLELTSRVIRISQNLTGIQNSSLIESFMSQMVASNQASVADLMQTFLAHSKKLLLLIQSERQTLKESLTQQGLRLMQQHYQDPLFTGKRLAQLMHVSPNYLSSLFTRETGQSFKEHLIQIRMNKAKELLLTSSAKVQEVALAVGYTDTHYFSYSTKRYFGLSPRQIREAAQEGSPTL</sequence>
<dbReference type="PANTHER" id="PTHR42713">
    <property type="entry name" value="HISTIDINE KINASE-RELATED"/>
    <property type="match status" value="1"/>
</dbReference>
<evidence type="ECO:0000259" key="10">
    <source>
        <dbReference type="PROSITE" id="PS50110"/>
    </source>
</evidence>
<dbReference type="GO" id="GO:0003700">
    <property type="term" value="F:DNA-binding transcription factor activity"/>
    <property type="evidence" value="ECO:0007669"/>
    <property type="project" value="InterPro"/>
</dbReference>
<dbReference type="HOGENOM" id="CLU_000445_5_0_9"/>
<accession>W1Q149</accession>
<protein>
    <submittedName>
        <fullName evidence="11">Response regulator receiver domain protein</fullName>
    </submittedName>
</protein>
<dbReference type="SMART" id="SM00448">
    <property type="entry name" value="REC"/>
    <property type="match status" value="1"/>
</dbReference>
<dbReference type="PROSITE" id="PS01124">
    <property type="entry name" value="HTH_ARAC_FAMILY_2"/>
    <property type="match status" value="1"/>
</dbReference>
<dbReference type="PANTHER" id="PTHR42713:SF3">
    <property type="entry name" value="TRANSCRIPTIONAL REGULATORY PROTEIN HPTR"/>
    <property type="match status" value="1"/>
</dbReference>
<dbReference type="GeneID" id="84817136"/>
<dbReference type="OrthoDB" id="9759232at2"/>
<evidence type="ECO:0000256" key="7">
    <source>
        <dbReference type="ARBA" id="ARBA00023163"/>
    </source>
</evidence>
<dbReference type="RefSeq" id="WP_023392468.1">
    <property type="nucleotide sequence ID" value="NZ_KI535342.1"/>
</dbReference>
<keyword evidence="6" id="KW-0238">DNA-binding</keyword>
<evidence type="ECO:0000256" key="6">
    <source>
        <dbReference type="ARBA" id="ARBA00023125"/>
    </source>
</evidence>
<feature type="domain" description="HTH araC/xylS-type" evidence="9">
    <location>
        <begin position="445"/>
        <end position="544"/>
    </location>
</feature>
<feature type="modified residue" description="4-aspartylphosphate" evidence="8">
    <location>
        <position position="58"/>
    </location>
</feature>
<comment type="caution">
    <text evidence="11">The sequence shown here is derived from an EMBL/GenBank/DDBJ whole genome shotgun (WGS) entry which is preliminary data.</text>
</comment>
<evidence type="ECO:0000256" key="4">
    <source>
        <dbReference type="ARBA" id="ARBA00023012"/>
    </source>
</evidence>
<dbReference type="GO" id="GO:0043565">
    <property type="term" value="F:sequence-specific DNA binding"/>
    <property type="evidence" value="ECO:0007669"/>
    <property type="project" value="InterPro"/>
</dbReference>
<evidence type="ECO:0000256" key="5">
    <source>
        <dbReference type="ARBA" id="ARBA00023015"/>
    </source>
</evidence>
<dbReference type="Pfam" id="PF00072">
    <property type="entry name" value="Response_reg"/>
    <property type="match status" value="1"/>
</dbReference>
<keyword evidence="5" id="KW-0805">Transcription regulation</keyword>
<dbReference type="InterPro" id="IPR011006">
    <property type="entry name" value="CheY-like_superfamily"/>
</dbReference>
<dbReference type="SUPFAM" id="SSF46689">
    <property type="entry name" value="Homeodomain-like"/>
    <property type="match status" value="1"/>
</dbReference>
<keyword evidence="3 8" id="KW-0597">Phosphoprotein</keyword>
<evidence type="ECO:0000313" key="11">
    <source>
        <dbReference type="EMBL" id="ESK64688.1"/>
    </source>
</evidence>
<evidence type="ECO:0000256" key="8">
    <source>
        <dbReference type="PROSITE-ProRule" id="PRU00169"/>
    </source>
</evidence>
<evidence type="ECO:0000313" key="12">
    <source>
        <dbReference type="Proteomes" id="UP000019050"/>
    </source>
</evidence>